<dbReference type="InterPro" id="IPR037107">
    <property type="entry name" value="Put_OMP_sf"/>
</dbReference>
<sequence>MKYYFLFFILIVFNEVFGQSDSLQRHEVAFQFDNDLLFFDAGDRYYTNGLFIDYRRLPRSTSHWSNLLDLKDHHLSLIDFSLVSKIYNPYNLKGDTVLQIDRPYAGVSYLTGGYTSFWKNNSLTLGLDLGWLGSGTHLDRIQTYLHNLFGWVRPRGWDDYQINNTPYAHLYSSIAKELVASEHFSVIGGMDLRLGTVQNYSSLGLTIRLGRCLPIYQSTITNSRLGTRPTGSKHYKEIFFVSKTNLKSVFHNVTIEGNWLGTPSPFVKESVPWVIMQGVGVMMSTDRMDFQALWSYMSREVQGGRFHKYGSLVISRRF</sequence>
<organism evidence="1 2">
    <name type="scientific">Reichenbachiella agarivorans</name>
    <dbReference type="NCBI Taxonomy" id="2979464"/>
    <lineage>
        <taxon>Bacteria</taxon>
        <taxon>Pseudomonadati</taxon>
        <taxon>Bacteroidota</taxon>
        <taxon>Cytophagia</taxon>
        <taxon>Cytophagales</taxon>
        <taxon>Reichenbachiellaceae</taxon>
        <taxon>Reichenbachiella</taxon>
    </lineage>
</organism>
<evidence type="ECO:0000313" key="1">
    <source>
        <dbReference type="EMBL" id="UXP32334.1"/>
    </source>
</evidence>
<evidence type="ECO:0000313" key="2">
    <source>
        <dbReference type="Proteomes" id="UP001065174"/>
    </source>
</evidence>
<name>A0ABY6CP70_9BACT</name>
<gene>
    <name evidence="1" type="ORF">N6H18_18505</name>
</gene>
<dbReference type="Pfam" id="PF09982">
    <property type="entry name" value="LpxR"/>
    <property type="match status" value="1"/>
</dbReference>
<accession>A0ABY6CP70</accession>
<dbReference type="RefSeq" id="WP_262309770.1">
    <property type="nucleotide sequence ID" value="NZ_CP106679.1"/>
</dbReference>
<protein>
    <submittedName>
        <fullName evidence="1">Lipid A deacylase LpxR family protein</fullName>
    </submittedName>
</protein>
<dbReference type="Gene3D" id="2.40.128.140">
    <property type="entry name" value="Outer membrane protein"/>
    <property type="match status" value="1"/>
</dbReference>
<dbReference type="EMBL" id="CP106679">
    <property type="protein sequence ID" value="UXP32334.1"/>
    <property type="molecule type" value="Genomic_DNA"/>
</dbReference>
<dbReference type="Proteomes" id="UP001065174">
    <property type="component" value="Chromosome"/>
</dbReference>
<reference evidence="1" key="1">
    <citation type="submission" date="2022-09" db="EMBL/GenBank/DDBJ databases">
        <title>Comparative genomics and taxonomic characterization of three novel marine species of genus Reichenbachiella exhibiting antioxidant and polysaccharide degradation activities.</title>
        <authorList>
            <person name="Muhammad N."/>
            <person name="Lee Y.-J."/>
            <person name="Ko J."/>
            <person name="Kim S.-G."/>
        </authorList>
    </citation>
    <scope>NUCLEOTIDE SEQUENCE</scope>
    <source>
        <strain evidence="1">BKB1-1</strain>
    </source>
</reference>
<keyword evidence="2" id="KW-1185">Reference proteome</keyword>
<proteinExistence type="predicted"/>
<dbReference type="InterPro" id="IPR018707">
    <property type="entry name" value="LpxR"/>
</dbReference>